<protein>
    <submittedName>
        <fullName evidence="3">Uncharacterized protein</fullName>
    </submittedName>
</protein>
<evidence type="ECO:0000256" key="1">
    <source>
        <dbReference type="SAM" id="Coils"/>
    </source>
</evidence>
<dbReference type="GeneID" id="64595712"/>
<evidence type="ECO:0000256" key="2">
    <source>
        <dbReference type="SAM" id="MobiDB-lite"/>
    </source>
</evidence>
<dbReference type="RefSeq" id="XP_041164917.1">
    <property type="nucleotide sequence ID" value="XM_041301948.1"/>
</dbReference>
<comment type="caution">
    <text evidence="3">The sequence shown here is derived from an EMBL/GenBank/DDBJ whole genome shotgun (WGS) entry which is preliminary data.</text>
</comment>
<accession>A0A9P7DRP4</accession>
<evidence type="ECO:0000313" key="4">
    <source>
        <dbReference type="Proteomes" id="UP000719766"/>
    </source>
</evidence>
<dbReference type="OrthoDB" id="2879738at2759"/>
<sequence length="419" mass="47952">MDNVMDPELAAEMVKLLGQELKVVRSQLREAEQRTGTPASDGISTGPQFQREEALRAEVVILKVENASLREEISRLQGQTTNVPLKMEGDPSNIVVQYSASMDVIQKELADAIKEKNTAILDKEKADEQLAELTSVREKYRKLKASKRECQEVIDELRGQLELCLEEREHRESEGKVLKSDPPSFFQNTEYPTVGDQPNSSDIPVYSPIFSMGIPRTARTHCRCDGTLRLERDVVMFARAGIALGLIVRPTHQYNPQKNNGAWIRVRPDIELGQKKDLCYHDGHGWKYLGTYERTGESFLLSAEHTKKLSSPRMEAMAKDTVLFRDLIPPSQMRMVEKMYWDGVLQIEMFGIRRVAYDQEFAKQLFERRKDLPKGVKDGTFPNNKRKRGFETDERHDHNRKRPSTSDININIKEESSVS</sequence>
<proteinExistence type="predicted"/>
<dbReference type="Proteomes" id="UP000719766">
    <property type="component" value="Unassembled WGS sequence"/>
</dbReference>
<feature type="coiled-coil region" evidence="1">
    <location>
        <begin position="123"/>
        <end position="167"/>
    </location>
</feature>
<keyword evidence="1" id="KW-0175">Coiled coil</keyword>
<dbReference type="AlphaFoldDB" id="A0A9P7DRP4"/>
<dbReference type="EMBL" id="JABBWE010000007">
    <property type="protein sequence ID" value="KAG1801451.1"/>
    <property type="molecule type" value="Genomic_DNA"/>
</dbReference>
<evidence type="ECO:0000313" key="3">
    <source>
        <dbReference type="EMBL" id="KAG1801451.1"/>
    </source>
</evidence>
<organism evidence="3 4">
    <name type="scientific">Suillus plorans</name>
    <dbReference type="NCBI Taxonomy" id="116603"/>
    <lineage>
        <taxon>Eukaryota</taxon>
        <taxon>Fungi</taxon>
        <taxon>Dikarya</taxon>
        <taxon>Basidiomycota</taxon>
        <taxon>Agaricomycotina</taxon>
        <taxon>Agaricomycetes</taxon>
        <taxon>Agaricomycetidae</taxon>
        <taxon>Boletales</taxon>
        <taxon>Suillineae</taxon>
        <taxon>Suillaceae</taxon>
        <taxon>Suillus</taxon>
    </lineage>
</organism>
<feature type="coiled-coil region" evidence="1">
    <location>
        <begin position="14"/>
        <end position="79"/>
    </location>
</feature>
<keyword evidence="4" id="KW-1185">Reference proteome</keyword>
<feature type="region of interest" description="Disordered" evidence="2">
    <location>
        <begin position="373"/>
        <end position="419"/>
    </location>
</feature>
<reference evidence="3" key="1">
    <citation type="journal article" date="2020" name="New Phytol.">
        <title>Comparative genomics reveals dynamic genome evolution in host specialist ectomycorrhizal fungi.</title>
        <authorList>
            <person name="Lofgren L.A."/>
            <person name="Nguyen N.H."/>
            <person name="Vilgalys R."/>
            <person name="Ruytinx J."/>
            <person name="Liao H.L."/>
            <person name="Branco S."/>
            <person name="Kuo A."/>
            <person name="LaButti K."/>
            <person name="Lipzen A."/>
            <person name="Andreopoulos W."/>
            <person name="Pangilinan J."/>
            <person name="Riley R."/>
            <person name="Hundley H."/>
            <person name="Na H."/>
            <person name="Barry K."/>
            <person name="Grigoriev I.V."/>
            <person name="Stajich J.E."/>
            <person name="Kennedy P.G."/>
        </authorList>
    </citation>
    <scope>NUCLEOTIDE SEQUENCE</scope>
    <source>
        <strain evidence="3">S12</strain>
    </source>
</reference>
<name>A0A9P7DRP4_9AGAM</name>
<gene>
    <name evidence="3" type="ORF">HD556DRAFT_1337602</name>
</gene>